<name>A0A7J7MKK0_9MAGN</name>
<evidence type="ECO:0000313" key="3">
    <source>
        <dbReference type="Proteomes" id="UP000541444"/>
    </source>
</evidence>
<dbReference type="PANTHER" id="PTHR31210:SF11">
    <property type="entry name" value="KETOGLUTARATE REDUCTASE TRANS-SPLICING-LIKE PROTEIN, PUTATIVE (DUF707)-RELATED"/>
    <property type="match status" value="1"/>
</dbReference>
<keyword evidence="1" id="KW-0472">Membrane</keyword>
<organism evidence="2 3">
    <name type="scientific">Kingdonia uniflora</name>
    <dbReference type="NCBI Taxonomy" id="39325"/>
    <lineage>
        <taxon>Eukaryota</taxon>
        <taxon>Viridiplantae</taxon>
        <taxon>Streptophyta</taxon>
        <taxon>Embryophyta</taxon>
        <taxon>Tracheophyta</taxon>
        <taxon>Spermatophyta</taxon>
        <taxon>Magnoliopsida</taxon>
        <taxon>Ranunculales</taxon>
        <taxon>Circaeasteraceae</taxon>
        <taxon>Kingdonia</taxon>
    </lineage>
</organism>
<feature type="transmembrane region" description="Helical" evidence="1">
    <location>
        <begin position="24"/>
        <end position="47"/>
    </location>
</feature>
<gene>
    <name evidence="2" type="ORF">GIB67_019955</name>
</gene>
<dbReference type="EMBL" id="JACGCM010001428">
    <property type="protein sequence ID" value="KAF6155429.1"/>
    <property type="molecule type" value="Genomic_DNA"/>
</dbReference>
<evidence type="ECO:0000256" key="1">
    <source>
        <dbReference type="SAM" id="Phobius"/>
    </source>
</evidence>
<sequence>MKLLLMSKNVTVYLLADPKSRRSCLYSLFPAAFLLCLLSFIGSTFVVTNYKEDQCKPNGSEALPKGIVSRIPNLVPQRRCNTNSLSSLAIAVGIKQKKYVDLIVQKFPSSDFVIMLFHYDGVVDAWRDLEWSDRAIHMSVVNQTKCYISVVKEEGLHISQPTLDATKFEVHHQITTSGRRSRVHRWIEMMVPIFSREA</sequence>
<dbReference type="AlphaFoldDB" id="A0A7J7MKK0"/>
<keyword evidence="1" id="KW-0812">Transmembrane</keyword>
<evidence type="ECO:0000313" key="2">
    <source>
        <dbReference type="EMBL" id="KAF6155429.1"/>
    </source>
</evidence>
<dbReference type="InterPro" id="IPR007877">
    <property type="entry name" value="DUF707"/>
</dbReference>
<keyword evidence="3" id="KW-1185">Reference proteome</keyword>
<reference evidence="2 3" key="1">
    <citation type="journal article" date="2020" name="IScience">
        <title>Genome Sequencing of the Endangered Kingdonia uniflora (Circaeasteraceae, Ranunculales) Reveals Potential Mechanisms of Evolutionary Specialization.</title>
        <authorList>
            <person name="Sun Y."/>
            <person name="Deng T."/>
            <person name="Zhang A."/>
            <person name="Moore M.J."/>
            <person name="Landis J.B."/>
            <person name="Lin N."/>
            <person name="Zhang H."/>
            <person name="Zhang X."/>
            <person name="Huang J."/>
            <person name="Zhang X."/>
            <person name="Sun H."/>
            <person name="Wang H."/>
        </authorList>
    </citation>
    <scope>NUCLEOTIDE SEQUENCE [LARGE SCALE GENOMIC DNA]</scope>
    <source>
        <strain evidence="2">TB1705</strain>
        <tissue evidence="2">Leaf</tissue>
    </source>
</reference>
<protein>
    <submittedName>
        <fullName evidence="2">Uncharacterized protein</fullName>
    </submittedName>
</protein>
<keyword evidence="1" id="KW-1133">Transmembrane helix</keyword>
<dbReference type="Pfam" id="PF05212">
    <property type="entry name" value="DUF707"/>
    <property type="match status" value="2"/>
</dbReference>
<accession>A0A7J7MKK0</accession>
<dbReference type="PANTHER" id="PTHR31210">
    <property type="entry name" value="OS06G0731900 PROTEIN"/>
    <property type="match status" value="1"/>
</dbReference>
<proteinExistence type="predicted"/>
<dbReference type="OrthoDB" id="9985979at2759"/>
<dbReference type="Proteomes" id="UP000541444">
    <property type="component" value="Unassembled WGS sequence"/>
</dbReference>
<comment type="caution">
    <text evidence="2">The sequence shown here is derived from an EMBL/GenBank/DDBJ whole genome shotgun (WGS) entry which is preliminary data.</text>
</comment>